<dbReference type="GO" id="GO:0046789">
    <property type="term" value="F:host cell surface receptor binding"/>
    <property type="evidence" value="ECO:0007669"/>
    <property type="project" value="InterPro"/>
</dbReference>
<dbReference type="GO" id="GO:0016020">
    <property type="term" value="C:membrane"/>
    <property type="evidence" value="ECO:0007669"/>
    <property type="project" value="InterPro"/>
</dbReference>
<dbReference type="InterPro" id="IPR042202">
    <property type="entry name" value="Duffy-ag-bd_sf"/>
</dbReference>
<organism evidence="4 5">
    <name type="scientific">Plasmodium falciparum Tanzania</name>
    <name type="common">2000708</name>
    <dbReference type="NCBI Taxonomy" id="1036725"/>
    <lineage>
        <taxon>Eukaryota</taxon>
        <taxon>Sar</taxon>
        <taxon>Alveolata</taxon>
        <taxon>Apicomplexa</taxon>
        <taxon>Aconoidasida</taxon>
        <taxon>Haemosporida</taxon>
        <taxon>Plasmodiidae</taxon>
        <taxon>Plasmodium</taxon>
        <taxon>Plasmodium (Laverania)</taxon>
    </lineage>
</organism>
<evidence type="ECO:0000259" key="2">
    <source>
        <dbReference type="Pfam" id="PF05424"/>
    </source>
</evidence>
<name>A0A024VXG0_PLAFA</name>
<reference evidence="4 5" key="2">
    <citation type="submission" date="2013-02" db="EMBL/GenBank/DDBJ databases">
        <title>The Genome Sequence of Plasmodium falciparum Tanzania (2000708).</title>
        <authorList>
            <consortium name="The Broad Institute Genome Sequencing Platform"/>
            <consortium name="The Broad Institute Genome Sequencing Center for Infectious Disease"/>
            <person name="Neafsey D."/>
            <person name="Cheeseman I."/>
            <person name="Volkman S."/>
            <person name="Adams J."/>
            <person name="Walker B."/>
            <person name="Young S.K."/>
            <person name="Zeng Q."/>
            <person name="Gargeya S."/>
            <person name="Fitzgerald M."/>
            <person name="Haas B."/>
            <person name="Abouelleil A."/>
            <person name="Alvarado L."/>
            <person name="Arachchi H.M."/>
            <person name="Berlin A.M."/>
            <person name="Chapman S.B."/>
            <person name="Dewar J."/>
            <person name="Goldberg J."/>
            <person name="Griggs A."/>
            <person name="Gujja S."/>
            <person name="Hansen M."/>
            <person name="Howarth C."/>
            <person name="Imamovic A."/>
            <person name="Larimer J."/>
            <person name="McCowan C."/>
            <person name="Murphy C."/>
            <person name="Neiman D."/>
            <person name="Pearson M."/>
            <person name="Priest M."/>
            <person name="Roberts A."/>
            <person name="Saif S."/>
            <person name="Shea T."/>
            <person name="Sisk P."/>
            <person name="Sykes S."/>
            <person name="Wortman J."/>
            <person name="Nusbaum C."/>
            <person name="Birren B."/>
        </authorList>
    </citation>
    <scope>NUCLEOTIDE SEQUENCE [LARGE SCALE GENOMIC DNA]</scope>
    <source>
        <strain evidence="5">Tanzania (2000708)</strain>
    </source>
</reference>
<accession>A0A024VXG0</accession>
<evidence type="ECO:0000313" key="5">
    <source>
        <dbReference type="Proteomes" id="UP000030708"/>
    </source>
</evidence>
<dbReference type="FunFam" id="1.20.1310.20:FF:000001">
    <property type="entry name" value="Erythrocyte membrane protein 1, PfEMP1"/>
    <property type="match status" value="1"/>
</dbReference>
<evidence type="ECO:0000259" key="3">
    <source>
        <dbReference type="Pfam" id="PF15447"/>
    </source>
</evidence>
<reference evidence="4 5" key="1">
    <citation type="submission" date="2013-02" db="EMBL/GenBank/DDBJ databases">
        <title>The Genome Annotation of Plasmodium falciparum Tanzania (2000708).</title>
        <authorList>
            <consortium name="The Broad Institute Genome Sequencing Platform"/>
            <consortium name="The Broad Institute Genome Sequencing Center for Infectious Disease"/>
            <person name="Neafsey D."/>
            <person name="Hoffman S."/>
            <person name="Volkman S."/>
            <person name="Rosenthal P."/>
            <person name="Walker B."/>
            <person name="Young S.K."/>
            <person name="Zeng Q."/>
            <person name="Gargeya S."/>
            <person name="Fitzgerald M."/>
            <person name="Haas B."/>
            <person name="Abouelleil A."/>
            <person name="Allen A.W."/>
            <person name="Alvarado L."/>
            <person name="Arachchi H.M."/>
            <person name="Berlin A.M."/>
            <person name="Chapman S.B."/>
            <person name="Gainer-Dewar J."/>
            <person name="Goldberg J."/>
            <person name="Griggs A."/>
            <person name="Gujja S."/>
            <person name="Hansen M."/>
            <person name="Howarth C."/>
            <person name="Imamovic A."/>
            <person name="Ireland A."/>
            <person name="Larimer J."/>
            <person name="McCowan C."/>
            <person name="Murphy C."/>
            <person name="Pearson M."/>
            <person name="Poon T.W."/>
            <person name="Priest M."/>
            <person name="Roberts A."/>
            <person name="Saif S."/>
            <person name="Shea T."/>
            <person name="Sisk P."/>
            <person name="Sykes S."/>
            <person name="Wortman J."/>
            <person name="Nusbaum C."/>
            <person name="Birren B."/>
        </authorList>
    </citation>
    <scope>NUCLEOTIDE SEQUENCE [LARGE SCALE GENOMIC DNA]</scope>
    <source>
        <strain evidence="5">Tanzania (2000708)</strain>
    </source>
</reference>
<dbReference type="Pfam" id="PF05424">
    <property type="entry name" value="Duffy_binding"/>
    <property type="match status" value="1"/>
</dbReference>
<feature type="region of interest" description="Disordered" evidence="1">
    <location>
        <begin position="1"/>
        <end position="39"/>
    </location>
</feature>
<dbReference type="EMBL" id="KI927222">
    <property type="protein sequence ID" value="ETW32611.1"/>
    <property type="molecule type" value="Genomic_DNA"/>
</dbReference>
<dbReference type="Proteomes" id="UP000030708">
    <property type="component" value="Unassembled WGS sequence"/>
</dbReference>
<gene>
    <name evidence="4" type="ORF">PFTANZ_06668</name>
</gene>
<dbReference type="AlphaFoldDB" id="A0A024VXG0"/>
<proteinExistence type="predicted"/>
<feature type="compositionally biased region" description="Gly residues" evidence="1">
    <location>
        <begin position="1"/>
        <end position="11"/>
    </location>
</feature>
<evidence type="ECO:0000313" key="4">
    <source>
        <dbReference type="EMBL" id="ETW32611.1"/>
    </source>
</evidence>
<dbReference type="Gene3D" id="1.20.1310.20">
    <property type="entry name" value="Duffy-antigen binding domain"/>
    <property type="match status" value="1"/>
</dbReference>
<protein>
    <submittedName>
        <fullName evidence="4">Uncharacterized protein</fullName>
    </submittedName>
</protein>
<feature type="domain" description="Plasmodium falciparum erythrocyte membrane protein-1 N-terminal segment" evidence="3">
    <location>
        <begin position="17"/>
        <end position="52"/>
    </location>
</feature>
<evidence type="ECO:0000256" key="1">
    <source>
        <dbReference type="SAM" id="MobiDB-lite"/>
    </source>
</evidence>
<dbReference type="SUPFAM" id="SSF140924">
    <property type="entry name" value="Duffy binding domain-like"/>
    <property type="match status" value="1"/>
</dbReference>
<feature type="non-terminal residue" evidence="4">
    <location>
        <position position="297"/>
    </location>
</feature>
<dbReference type="Pfam" id="PF15447">
    <property type="entry name" value="NTS"/>
    <property type="match status" value="1"/>
</dbReference>
<dbReference type="InterPro" id="IPR029210">
    <property type="entry name" value="PfEMP1_NTS"/>
</dbReference>
<feature type="domain" description="Duffy-antigen binding" evidence="2">
    <location>
        <begin position="120"/>
        <end position="297"/>
    </location>
</feature>
<dbReference type="InterPro" id="IPR008602">
    <property type="entry name" value="Duffy-antigen-binding"/>
</dbReference>
<sequence length="297" mass="33824">MVTQGASGGGSGEEDKDAKDFLDKIGQQVHDQVKNDAKTYEGDLKGSLTSATLSGGERADTADPCNLKSKYTELIKANNERNPCGNGKDAKNENVKRFSDTLGGQCTHNRIKDSTSVTVGACAPYRRLHLCDYNLETIDTKSTAKHDLLAEVCMAAYYEGDLIKDHYTPYQQTNDSSQICTMLARSFADIGDIVRGKDLYLGYDQKEKDRRRKLEEKLKEIFQKIHEDVMKTNRKTNGKKQALQKRYQDTKNYYQLREDWWYANRQEIWKAITCDVKSGKYFRNTCVGENETQNNCR</sequence>